<organism evidence="2 3">
    <name type="scientific">Proteiniphilum acetatigenes</name>
    <dbReference type="NCBI Taxonomy" id="294710"/>
    <lineage>
        <taxon>Bacteria</taxon>
        <taxon>Pseudomonadati</taxon>
        <taxon>Bacteroidota</taxon>
        <taxon>Bacteroidia</taxon>
        <taxon>Bacteroidales</taxon>
        <taxon>Dysgonomonadaceae</taxon>
        <taxon>Proteiniphilum</taxon>
    </lineage>
</organism>
<proteinExistence type="predicted"/>
<dbReference type="EMBL" id="LGGN01000419">
    <property type="protein sequence ID" value="KUK74575.1"/>
    <property type="molecule type" value="Genomic_DNA"/>
</dbReference>
<keyword evidence="1" id="KW-0812">Transmembrane</keyword>
<evidence type="ECO:0000256" key="1">
    <source>
        <dbReference type="SAM" id="Phobius"/>
    </source>
</evidence>
<evidence type="ECO:0000313" key="2">
    <source>
        <dbReference type="EMBL" id="KUK74575.1"/>
    </source>
</evidence>
<keyword evidence="1" id="KW-0472">Membrane</keyword>
<feature type="transmembrane region" description="Helical" evidence="1">
    <location>
        <begin position="234"/>
        <end position="259"/>
    </location>
</feature>
<dbReference type="InterPro" id="IPR025367">
    <property type="entry name" value="DUF4271"/>
</dbReference>
<feature type="transmembrane region" description="Helical" evidence="1">
    <location>
        <begin position="207"/>
        <end position="228"/>
    </location>
</feature>
<gene>
    <name evidence="2" type="ORF">XD92_1636</name>
</gene>
<evidence type="ECO:0000313" key="3">
    <source>
        <dbReference type="Proteomes" id="UP000053860"/>
    </source>
</evidence>
<accession>A0A124FWE0</accession>
<sequence length="299" mass="34118">MRQLTIIPDTVSPLPFHLMRAEEDSLMSFPLQPHFGAFEYLPTDSSRLYFVADSVTDRSLQMLSGFHAGDPLPYSPLLQGFFFLLLLLCFLLFAIFYRTEGSSLQSSFRNLFSLGRSAPQVRKEQVTTTEAWSELFLIFQTVMIVSMLVFQGFWNKGISTLEIANQLELFVLIMGVVTFLTALKVLSYRLIGTFFLSADLKNWVKQYTRMLGLIGIVLFLPAACFIFLPEWKEVLLIFFVLIFLITRLVIIIGLLNIFVKNKIGGFYFFVYLCGTEIAPWLILYKGVLSMINIAGINII</sequence>
<feature type="transmembrane region" description="Helical" evidence="1">
    <location>
        <begin position="135"/>
        <end position="154"/>
    </location>
</feature>
<feature type="transmembrane region" description="Helical" evidence="1">
    <location>
        <begin position="266"/>
        <end position="283"/>
    </location>
</feature>
<feature type="transmembrane region" description="Helical" evidence="1">
    <location>
        <begin position="166"/>
        <end position="186"/>
    </location>
</feature>
<dbReference type="AlphaFoldDB" id="A0A124FWE0"/>
<protein>
    <recommendedName>
        <fullName evidence="4">DUF4271 domain-containing protein</fullName>
    </recommendedName>
</protein>
<keyword evidence="1" id="KW-1133">Transmembrane helix</keyword>
<name>A0A124FWE0_9BACT</name>
<dbReference type="Proteomes" id="UP000053860">
    <property type="component" value="Unassembled WGS sequence"/>
</dbReference>
<evidence type="ECO:0008006" key="4">
    <source>
        <dbReference type="Google" id="ProtNLM"/>
    </source>
</evidence>
<dbReference type="Pfam" id="PF14093">
    <property type="entry name" value="DUF4271"/>
    <property type="match status" value="1"/>
</dbReference>
<feature type="transmembrane region" description="Helical" evidence="1">
    <location>
        <begin position="77"/>
        <end position="97"/>
    </location>
</feature>
<comment type="caution">
    <text evidence="2">The sequence shown here is derived from an EMBL/GenBank/DDBJ whole genome shotgun (WGS) entry which is preliminary data.</text>
</comment>
<reference evidence="3" key="1">
    <citation type="journal article" date="2015" name="MBio">
        <title>Genome-Resolved Metagenomic Analysis Reveals Roles for Candidate Phyla and Other Microbial Community Members in Biogeochemical Transformations in Oil Reservoirs.</title>
        <authorList>
            <person name="Hu P."/>
            <person name="Tom L."/>
            <person name="Singh A."/>
            <person name="Thomas B.C."/>
            <person name="Baker B.J."/>
            <person name="Piceno Y.M."/>
            <person name="Andersen G.L."/>
            <person name="Banfield J.F."/>
        </authorList>
    </citation>
    <scope>NUCLEOTIDE SEQUENCE [LARGE SCALE GENOMIC DNA]</scope>
</reference>